<protein>
    <submittedName>
        <fullName evidence="4">Conjugative relaxase</fullName>
    </submittedName>
</protein>
<dbReference type="EMBL" id="AP025592">
    <property type="protein sequence ID" value="BDG08660.1"/>
    <property type="molecule type" value="Genomic_DNA"/>
</dbReference>
<dbReference type="Pfam" id="PF13604">
    <property type="entry name" value="AAA_30"/>
    <property type="match status" value="1"/>
</dbReference>
<evidence type="ECO:0000259" key="2">
    <source>
        <dbReference type="Pfam" id="PF01443"/>
    </source>
</evidence>
<feature type="region of interest" description="Disordered" evidence="1">
    <location>
        <begin position="247"/>
        <end position="266"/>
    </location>
</feature>
<dbReference type="InterPro" id="IPR027351">
    <property type="entry name" value="(+)RNA_virus_helicase_core_dom"/>
</dbReference>
<name>A0ABN6N679_9BACT</name>
<feature type="region of interest" description="Disordered" evidence="1">
    <location>
        <begin position="290"/>
        <end position="323"/>
    </location>
</feature>
<evidence type="ECO:0000256" key="1">
    <source>
        <dbReference type="SAM" id="MobiDB-lite"/>
    </source>
</evidence>
<dbReference type="InterPro" id="IPR014059">
    <property type="entry name" value="TraI/TrwC_relax"/>
</dbReference>
<dbReference type="InterPro" id="IPR014862">
    <property type="entry name" value="TrwC"/>
</dbReference>
<evidence type="ECO:0000313" key="5">
    <source>
        <dbReference type="Proteomes" id="UP001162734"/>
    </source>
</evidence>
<dbReference type="Gene3D" id="2.30.30.940">
    <property type="match status" value="1"/>
</dbReference>
<feature type="domain" description="TrwC relaxase" evidence="3">
    <location>
        <begin position="13"/>
        <end position="287"/>
    </location>
</feature>
<evidence type="ECO:0000259" key="3">
    <source>
        <dbReference type="Pfam" id="PF08751"/>
    </source>
</evidence>
<dbReference type="SUPFAM" id="SSF52540">
    <property type="entry name" value="P-loop containing nucleoside triphosphate hydrolases"/>
    <property type="match status" value="2"/>
</dbReference>
<organism evidence="4 5">
    <name type="scientific">Anaeromyxobacter paludicola</name>
    <dbReference type="NCBI Taxonomy" id="2918171"/>
    <lineage>
        <taxon>Bacteria</taxon>
        <taxon>Pseudomonadati</taxon>
        <taxon>Myxococcota</taxon>
        <taxon>Myxococcia</taxon>
        <taxon>Myxococcales</taxon>
        <taxon>Cystobacterineae</taxon>
        <taxon>Anaeromyxobacteraceae</taxon>
        <taxon>Anaeromyxobacter</taxon>
    </lineage>
</organism>
<feature type="domain" description="(+)RNA virus helicase C-terminal" evidence="2">
    <location>
        <begin position="847"/>
        <end position="896"/>
    </location>
</feature>
<dbReference type="SUPFAM" id="SSF55464">
    <property type="entry name" value="Origin of replication-binding domain, RBD-like"/>
    <property type="match status" value="1"/>
</dbReference>
<dbReference type="NCBIfam" id="TIGR02686">
    <property type="entry name" value="relax_trwC"/>
    <property type="match status" value="1"/>
</dbReference>
<proteinExistence type="predicted"/>
<feature type="compositionally biased region" description="Low complexity" evidence="1">
    <location>
        <begin position="307"/>
        <end position="318"/>
    </location>
</feature>
<gene>
    <name evidence="4" type="primary">trwC</name>
    <name evidence="4" type="ORF">AMPC_17730</name>
</gene>
<keyword evidence="5" id="KW-1185">Reference proteome</keyword>
<dbReference type="Proteomes" id="UP001162734">
    <property type="component" value="Chromosome"/>
</dbReference>
<dbReference type="Gene3D" id="3.40.50.300">
    <property type="entry name" value="P-loop containing nucleotide triphosphate hydrolases"/>
    <property type="match status" value="2"/>
</dbReference>
<sequence length="934" mass="102208">MLSHKVLTRQDVGRAASYYEDGADDYYAGEGEASAWQGKGAEALGLEGPVGGARFRELLAAQVVPGEPSVRSGTRSDSKDRIGIDLTFSAPKSVSLQALIGGDERIVEAHDRAVARALAVAEERAQARKKVKGESRVEDTRNLVVAKFRHETSREQDPQLHTHALVLNLTRRSDSAWRALRNDEIVKATKYLGAVYRAELAAELQELGYALRHGREGMFELAQMERAQLAGFSRRAEQIERRMAQEGLTPEHATAEQKQRVKLATRPRKVPVARQALFAEWQARARDLGMDLTRPTPLESGARRDTGAGPRAPGAGARSSDEAAKRSVRFAIAHLTERQAIVEERELLDVSLKHAMGRATLPDIRREVARLCSTGYLVPETPLYRPADGPANAPALAKGAWILTEVARGVERSEARSAVEAAIATGRLIPVERRFTTQTALAREKRILRIEREGRGALQPIGAAESLRHRLASSDLNAGQRAAVELIATSPDRVVGVQGYAGTGKSHMLEEARSIAEERGHRVVAVAPYAAHVRALRELGVESKTLASFLAAREKGLDEKTVLVIDEAGTVPTRQMEQALKLAEKAGARVVLLGDTAQTKAIEAGRPFQQLQEAGMRTAVMAEIERQKAPALREAVSLAARGESASSLARLSAVREVRDDHERRRAIAADYAHLPETERAKTIVVAGTNDARREINRAVREDLGLAGRGREFATLVRRDTTQAERAFAKNYAVGDILQPQRDYPKAGLARGALYEVMENGPGNRLTVRGEKGEVVEFSPMTCRRLSVYEPERSELAAGDRVRVTRNDAARDLANGDRFTVAAVTPAAVTLTDGQRHVVLPADRPLHLDHAYATTVHASQGTTAERVLVDATTRSRTTSQEVYYVAISRARQEARVYTDDLARLPAAVAREHAKHAALDLRGPRAHERSARIRRD</sequence>
<dbReference type="Pfam" id="PF01443">
    <property type="entry name" value="Viral_helicase1"/>
    <property type="match status" value="1"/>
</dbReference>
<dbReference type="NCBIfam" id="NF041492">
    <property type="entry name" value="MobF"/>
    <property type="match status" value="1"/>
</dbReference>
<dbReference type="CDD" id="cd18809">
    <property type="entry name" value="SF1_C_RecD"/>
    <property type="match status" value="1"/>
</dbReference>
<dbReference type="RefSeq" id="WP_248345845.1">
    <property type="nucleotide sequence ID" value="NZ_AP025592.1"/>
</dbReference>
<dbReference type="CDD" id="cd17933">
    <property type="entry name" value="DEXSc_RecD-like"/>
    <property type="match status" value="1"/>
</dbReference>
<accession>A0ABN6N679</accession>
<dbReference type="InterPro" id="IPR027417">
    <property type="entry name" value="P-loop_NTPase"/>
</dbReference>
<reference evidence="5" key="1">
    <citation type="journal article" date="2022" name="Int. J. Syst. Evol. Microbiol.">
        <title>Anaeromyxobacter oryzae sp. nov., Anaeromyxobacter diazotrophicus sp. nov. and Anaeromyxobacter paludicola sp. nov., isolated from paddy soils.</title>
        <authorList>
            <person name="Itoh H."/>
            <person name="Xu Z."/>
            <person name="Mise K."/>
            <person name="Masuda Y."/>
            <person name="Ushijima N."/>
            <person name="Hayakawa C."/>
            <person name="Shiratori Y."/>
            <person name="Senoo K."/>
        </authorList>
    </citation>
    <scope>NUCLEOTIDE SEQUENCE [LARGE SCALE GENOMIC DNA]</scope>
    <source>
        <strain evidence="5">Red630</strain>
    </source>
</reference>
<evidence type="ECO:0000313" key="4">
    <source>
        <dbReference type="EMBL" id="BDG08660.1"/>
    </source>
</evidence>
<dbReference type="Pfam" id="PF08751">
    <property type="entry name" value="TrwC"/>
    <property type="match status" value="1"/>
</dbReference>